<sequence length="69" mass="8452">MIYTSSVRLQRVYTLSILFLFIQYVGYIMYQVVKYQLKVKFPCIIKYIVCAQNCFTFLIRKPWHYIQNI</sequence>
<reference evidence="2" key="1">
    <citation type="journal article" date="2013" name="BMC Genomics">
        <title>Unscrambling butterfly oogenesis.</title>
        <authorList>
            <person name="Carter J.M."/>
            <person name="Baker S.C."/>
            <person name="Pink R."/>
            <person name="Carter D.R."/>
            <person name="Collins A."/>
            <person name="Tomlin J."/>
            <person name="Gibbs M."/>
            <person name="Breuker C.J."/>
        </authorList>
    </citation>
    <scope>NUCLEOTIDE SEQUENCE</scope>
    <source>
        <tissue evidence="2">Ovary</tissue>
    </source>
</reference>
<organism evidence="2">
    <name type="scientific">Pararge aegeria</name>
    <name type="common">speckled wood butterfly</name>
    <dbReference type="NCBI Taxonomy" id="116150"/>
    <lineage>
        <taxon>Eukaryota</taxon>
        <taxon>Metazoa</taxon>
        <taxon>Ecdysozoa</taxon>
        <taxon>Arthropoda</taxon>
        <taxon>Hexapoda</taxon>
        <taxon>Insecta</taxon>
        <taxon>Pterygota</taxon>
        <taxon>Neoptera</taxon>
        <taxon>Endopterygota</taxon>
        <taxon>Lepidoptera</taxon>
        <taxon>Glossata</taxon>
        <taxon>Ditrysia</taxon>
        <taxon>Papilionoidea</taxon>
        <taxon>Nymphalidae</taxon>
        <taxon>Satyrinae</taxon>
        <taxon>Satyrini</taxon>
        <taxon>Parargina</taxon>
        <taxon>Pararge</taxon>
    </lineage>
</organism>
<dbReference type="AlphaFoldDB" id="S4NYA9"/>
<protein>
    <submittedName>
        <fullName evidence="2">Uncharacterized protein</fullName>
    </submittedName>
</protein>
<proteinExistence type="predicted"/>
<evidence type="ECO:0000256" key="1">
    <source>
        <dbReference type="SAM" id="Phobius"/>
    </source>
</evidence>
<reference evidence="2" key="2">
    <citation type="submission" date="2013-05" db="EMBL/GenBank/DDBJ databases">
        <authorList>
            <person name="Carter J.-M."/>
            <person name="Baker S.C."/>
            <person name="Pink R."/>
            <person name="Carter D.R.F."/>
            <person name="Collins A."/>
            <person name="Tomlin J."/>
            <person name="Gibbs M."/>
            <person name="Breuker C.J."/>
        </authorList>
    </citation>
    <scope>NUCLEOTIDE SEQUENCE</scope>
    <source>
        <tissue evidence="2">Ovary</tissue>
    </source>
</reference>
<keyword evidence="1" id="KW-1133">Transmembrane helix</keyword>
<keyword evidence="1" id="KW-0472">Membrane</keyword>
<evidence type="ECO:0000313" key="2">
    <source>
        <dbReference type="EMBL" id="JAA82289.1"/>
    </source>
</evidence>
<accession>S4NYA9</accession>
<dbReference type="EMBL" id="GAIX01010271">
    <property type="protein sequence ID" value="JAA82289.1"/>
    <property type="molecule type" value="Transcribed_RNA"/>
</dbReference>
<keyword evidence="1" id="KW-0812">Transmembrane</keyword>
<feature type="non-terminal residue" evidence="2">
    <location>
        <position position="69"/>
    </location>
</feature>
<feature type="transmembrane region" description="Helical" evidence="1">
    <location>
        <begin position="12"/>
        <end position="33"/>
    </location>
</feature>
<name>S4NYA9_9NEOP</name>